<name>A0A3B0WJC4_9ZZZZ</name>
<proteinExistence type="predicted"/>
<organism evidence="1">
    <name type="scientific">hydrothermal vent metagenome</name>
    <dbReference type="NCBI Taxonomy" id="652676"/>
    <lineage>
        <taxon>unclassified sequences</taxon>
        <taxon>metagenomes</taxon>
        <taxon>ecological metagenomes</taxon>
    </lineage>
</organism>
<protein>
    <submittedName>
        <fullName evidence="1">Uncharacterized protein</fullName>
    </submittedName>
</protein>
<accession>A0A3B0WJC4</accession>
<dbReference type="EMBL" id="UOFF01000181">
    <property type="protein sequence ID" value="VAW56118.1"/>
    <property type="molecule type" value="Genomic_DNA"/>
</dbReference>
<reference evidence="1" key="1">
    <citation type="submission" date="2018-06" db="EMBL/GenBank/DDBJ databases">
        <authorList>
            <person name="Zhirakovskaya E."/>
        </authorList>
    </citation>
    <scope>NUCLEOTIDE SEQUENCE</scope>
</reference>
<evidence type="ECO:0000313" key="1">
    <source>
        <dbReference type="EMBL" id="VAW56118.1"/>
    </source>
</evidence>
<gene>
    <name evidence="1" type="ORF">MNBD_GAMMA07-490</name>
</gene>
<dbReference type="AlphaFoldDB" id="A0A3B0WJC4"/>
<sequence length="207" mass="23656">MLYDPLMKIICSFIVFAVLGGQSLIASANQPLSRQLVDLYIIATEKLDAIEAKYPDVFAKSDEFTLSQEPELIAFFEASKAYPEIKSMLIQSDFSNIKHYFDISTRIMGGVFSEQSSKLPLNLRSDNLLKGLDNNIKKFKNQGISAELIKIMEDELLIVKNDMAEMQLMIKRTSLEDKTFVKKNFKWMQSHLPFARDKGDNNENKNN</sequence>